<dbReference type="EMBL" id="CP154858">
    <property type="protein sequence ID" value="XDT73964.1"/>
    <property type="molecule type" value="Genomic_DNA"/>
</dbReference>
<feature type="transmembrane region" description="Helical" evidence="1">
    <location>
        <begin position="44"/>
        <end position="63"/>
    </location>
</feature>
<feature type="transmembrane region" description="Helical" evidence="1">
    <location>
        <begin position="201"/>
        <end position="219"/>
    </location>
</feature>
<feature type="transmembrane region" description="Helical" evidence="1">
    <location>
        <begin position="240"/>
        <end position="257"/>
    </location>
</feature>
<feature type="transmembrane region" description="Helical" evidence="1">
    <location>
        <begin position="97"/>
        <end position="117"/>
    </location>
</feature>
<feature type="transmembrane region" description="Helical" evidence="1">
    <location>
        <begin position="176"/>
        <end position="195"/>
    </location>
</feature>
<name>A0AB39V0D2_9GAMM</name>
<dbReference type="RefSeq" id="WP_369602938.1">
    <property type="nucleotide sequence ID" value="NZ_CP154858.1"/>
</dbReference>
<dbReference type="KEGG" id="tcd:AAIA72_08330"/>
<feature type="transmembrane region" description="Helical" evidence="1">
    <location>
        <begin position="320"/>
        <end position="338"/>
    </location>
</feature>
<feature type="transmembrane region" description="Helical" evidence="1">
    <location>
        <begin position="12"/>
        <end position="32"/>
    </location>
</feature>
<keyword evidence="1" id="KW-0812">Transmembrane</keyword>
<reference evidence="2" key="1">
    <citation type="submission" date="2024-05" db="EMBL/GenBank/DDBJ databases">
        <title>Genome sequencing of novel strain.</title>
        <authorList>
            <person name="Ganbat D."/>
            <person name="Ganbat S."/>
            <person name="Lee S.-J."/>
        </authorList>
    </citation>
    <scope>NUCLEOTIDE SEQUENCE</scope>
    <source>
        <strain evidence="2">SMD15-11</strain>
    </source>
</reference>
<feature type="transmembrane region" description="Helical" evidence="1">
    <location>
        <begin position="124"/>
        <end position="142"/>
    </location>
</feature>
<feature type="transmembrane region" description="Helical" evidence="1">
    <location>
        <begin position="148"/>
        <end position="164"/>
    </location>
</feature>
<sequence length="354" mass="37871">MISENLPAWARRAPVLACAVLTLIAGLLGGWVRFGGPVDIPAHWMTWHGALVAGLFFPTLIALERAVATGHAALWVAVGMLCAADLMAVIGGQMQPALGTAMLAMLLLLAVHLQLVWRFRELHLVIMALAALLAGSGHLHAYAAGHPLAGLAGWGGFLVLTIMAERIELSRVRRPAAPSLWLMGAFCTFMAAGLLTGARDGWSQMTVVLGAAGAWGWLWRWDLARLTWRKPGLPGYVGKNVLAGYAWLAVALISAPYNRDLAIHGVMLGYVFTMVMGHAPVIFPAILRRRLRFSHAFYMPAGLLQTSLILRAVADLGKPSLLLPSATLSLIAIVLLFVTTLRHLGPQPVPPPGG</sequence>
<evidence type="ECO:0008006" key="3">
    <source>
        <dbReference type="Google" id="ProtNLM"/>
    </source>
</evidence>
<gene>
    <name evidence="2" type="ORF">AAIA72_08330</name>
</gene>
<feature type="transmembrane region" description="Helical" evidence="1">
    <location>
        <begin position="263"/>
        <end position="283"/>
    </location>
</feature>
<accession>A0AB39V0D2</accession>
<evidence type="ECO:0000256" key="1">
    <source>
        <dbReference type="SAM" id="Phobius"/>
    </source>
</evidence>
<organism evidence="2">
    <name type="scientific">Thermohahella caldifontis</name>
    <dbReference type="NCBI Taxonomy" id="3142973"/>
    <lineage>
        <taxon>Bacteria</taxon>
        <taxon>Pseudomonadati</taxon>
        <taxon>Pseudomonadota</taxon>
        <taxon>Gammaproteobacteria</taxon>
        <taxon>Oceanospirillales</taxon>
        <taxon>Hahellaceae</taxon>
        <taxon>Thermohahella</taxon>
    </lineage>
</organism>
<feature type="transmembrane region" description="Helical" evidence="1">
    <location>
        <begin position="72"/>
        <end position="91"/>
    </location>
</feature>
<dbReference type="AlphaFoldDB" id="A0AB39V0D2"/>
<protein>
    <recommendedName>
        <fullName evidence="3">NnrS family protein</fullName>
    </recommendedName>
</protein>
<proteinExistence type="predicted"/>
<keyword evidence="1" id="KW-1133">Transmembrane helix</keyword>
<keyword evidence="1" id="KW-0472">Membrane</keyword>
<evidence type="ECO:0000313" key="2">
    <source>
        <dbReference type="EMBL" id="XDT73964.1"/>
    </source>
</evidence>